<feature type="domain" description="HTH arsR-type" evidence="4">
    <location>
        <begin position="227"/>
        <end position="318"/>
    </location>
</feature>
<proteinExistence type="predicted"/>
<comment type="caution">
    <text evidence="5">The sequence shown here is derived from an EMBL/GenBank/DDBJ whole genome shotgun (WGS) entry which is preliminary data.</text>
</comment>
<keyword evidence="6" id="KW-1185">Reference proteome</keyword>
<dbReference type="InterPro" id="IPR036390">
    <property type="entry name" value="WH_DNA-bd_sf"/>
</dbReference>
<dbReference type="SUPFAM" id="SSF46785">
    <property type="entry name" value="Winged helix' DNA-binding domain"/>
    <property type="match status" value="1"/>
</dbReference>
<dbReference type="SMART" id="SM00418">
    <property type="entry name" value="HTH_ARSR"/>
    <property type="match status" value="1"/>
</dbReference>
<evidence type="ECO:0000313" key="5">
    <source>
        <dbReference type="EMBL" id="MFC7308219.1"/>
    </source>
</evidence>
<keyword evidence="2" id="KW-0238">DNA-binding</keyword>
<gene>
    <name evidence="5" type="ORF">ACFQVC_28860</name>
</gene>
<dbReference type="PANTHER" id="PTHR43132:SF8">
    <property type="entry name" value="HTH-TYPE TRANSCRIPTIONAL REGULATOR KMTR"/>
    <property type="match status" value="1"/>
</dbReference>
<dbReference type="Gene3D" id="1.10.10.10">
    <property type="entry name" value="Winged helix-like DNA-binding domain superfamily/Winged helix DNA-binding domain"/>
    <property type="match status" value="1"/>
</dbReference>
<dbReference type="InterPro" id="IPR051011">
    <property type="entry name" value="Metal_resp_trans_reg"/>
</dbReference>
<evidence type="ECO:0000259" key="4">
    <source>
        <dbReference type="PROSITE" id="PS50987"/>
    </source>
</evidence>
<protein>
    <submittedName>
        <fullName evidence="5">ArsR/SmtB family transcription factor</fullName>
    </submittedName>
</protein>
<evidence type="ECO:0000256" key="2">
    <source>
        <dbReference type="ARBA" id="ARBA00023125"/>
    </source>
</evidence>
<evidence type="ECO:0000256" key="3">
    <source>
        <dbReference type="ARBA" id="ARBA00023163"/>
    </source>
</evidence>
<name>A0ABW2JRE4_9ACTN</name>
<dbReference type="PANTHER" id="PTHR43132">
    <property type="entry name" value="ARSENICAL RESISTANCE OPERON REPRESSOR ARSR-RELATED"/>
    <property type="match status" value="1"/>
</dbReference>
<dbReference type="Pfam" id="PF12840">
    <property type="entry name" value="HTH_20"/>
    <property type="match status" value="1"/>
</dbReference>
<dbReference type="RefSeq" id="WP_381836001.1">
    <property type="nucleotide sequence ID" value="NZ_JBHTCF010000014.1"/>
</dbReference>
<dbReference type="Proteomes" id="UP001596523">
    <property type="component" value="Unassembled WGS sequence"/>
</dbReference>
<dbReference type="CDD" id="cd00090">
    <property type="entry name" value="HTH_ARSR"/>
    <property type="match status" value="1"/>
</dbReference>
<dbReference type="EMBL" id="JBHTCF010000014">
    <property type="protein sequence ID" value="MFC7308219.1"/>
    <property type="molecule type" value="Genomic_DNA"/>
</dbReference>
<sequence>MTIAQHPAPLWEIERSLRALQMTDTGAATAPWRAWARMRLPRNSHHLLTLVPPSGPCPDFLTPAEPLPDLESGLEQLLSTPRTQLNRDMGQLAEQRQLPLWAQEVGRGALPALRSLGRAVRDYHQTVIQPMHRRLAAEFDTVTGGLAQTLSHQGLDALLSTLHPSIRWNPPVLDVGHALLDEDVHLSGWGLRLVPSFFTPANAFCVNHTPPMTVVFPITPREPWRPGTGPGRAHAADTLAALLGGKRAMLLRTIAATDGITTTSLADTAALAPSTVSHHTAALRDAGLITTQRTGTSVRHRTTPLGLNLLHAQPKVLA</sequence>
<keyword evidence="3" id="KW-0804">Transcription</keyword>
<keyword evidence="1" id="KW-0805">Transcription regulation</keyword>
<dbReference type="PROSITE" id="PS50987">
    <property type="entry name" value="HTH_ARSR_2"/>
    <property type="match status" value="1"/>
</dbReference>
<evidence type="ECO:0000313" key="6">
    <source>
        <dbReference type="Proteomes" id="UP001596523"/>
    </source>
</evidence>
<reference evidence="6" key="1">
    <citation type="journal article" date="2019" name="Int. J. Syst. Evol. Microbiol.">
        <title>The Global Catalogue of Microorganisms (GCM) 10K type strain sequencing project: providing services to taxonomists for standard genome sequencing and annotation.</title>
        <authorList>
            <consortium name="The Broad Institute Genomics Platform"/>
            <consortium name="The Broad Institute Genome Sequencing Center for Infectious Disease"/>
            <person name="Wu L."/>
            <person name="Ma J."/>
        </authorList>
    </citation>
    <scope>NUCLEOTIDE SEQUENCE [LARGE SCALE GENOMIC DNA]</scope>
    <source>
        <strain evidence="6">SYNS20</strain>
    </source>
</reference>
<evidence type="ECO:0000256" key="1">
    <source>
        <dbReference type="ARBA" id="ARBA00023015"/>
    </source>
</evidence>
<dbReference type="InterPro" id="IPR036388">
    <property type="entry name" value="WH-like_DNA-bd_sf"/>
</dbReference>
<accession>A0ABW2JRE4</accession>
<dbReference type="InterPro" id="IPR011991">
    <property type="entry name" value="ArsR-like_HTH"/>
</dbReference>
<organism evidence="5 6">
    <name type="scientific">Streptomyces monticola</name>
    <dbReference type="NCBI Taxonomy" id="2666263"/>
    <lineage>
        <taxon>Bacteria</taxon>
        <taxon>Bacillati</taxon>
        <taxon>Actinomycetota</taxon>
        <taxon>Actinomycetes</taxon>
        <taxon>Kitasatosporales</taxon>
        <taxon>Streptomycetaceae</taxon>
        <taxon>Streptomyces</taxon>
    </lineage>
</organism>
<dbReference type="InterPro" id="IPR001845">
    <property type="entry name" value="HTH_ArsR_DNA-bd_dom"/>
</dbReference>